<accession>A0AA40HH04</accession>
<gene>
    <name evidence="5" type="ORF">QTO34_010801</name>
</gene>
<proteinExistence type="predicted"/>
<dbReference type="InterPro" id="IPR000436">
    <property type="entry name" value="Sushi_SCR_CCP_dom"/>
</dbReference>
<evidence type="ECO:0000256" key="1">
    <source>
        <dbReference type="ARBA" id="ARBA00023157"/>
    </source>
</evidence>
<feature type="domain" description="Sushi" evidence="4">
    <location>
        <begin position="160"/>
        <end position="225"/>
    </location>
</feature>
<dbReference type="SUPFAM" id="SSF57535">
    <property type="entry name" value="Complement control module/SCR domain"/>
    <property type="match status" value="1"/>
</dbReference>
<dbReference type="InterPro" id="IPR035976">
    <property type="entry name" value="Sushi/SCR/CCP_sf"/>
</dbReference>
<evidence type="ECO:0000256" key="3">
    <source>
        <dbReference type="SAM" id="MobiDB-lite"/>
    </source>
</evidence>
<evidence type="ECO:0000313" key="6">
    <source>
        <dbReference type="Proteomes" id="UP001177744"/>
    </source>
</evidence>
<protein>
    <recommendedName>
        <fullName evidence="4">Sushi domain-containing protein</fullName>
    </recommendedName>
</protein>
<sequence length="306" mass="34540">MKLVPASESRQPPPPAHPTPRGSLSFWVFRGDHFGDPSAPVTHRLLNLERACARNRTREDDCGKPPVYQSMHFKGTPPSSWSPGRKYFMNLGQDMFIPFFFMASTPFVRKITHGTLLMKLVTKDNVQPPTFLMVNYMNNMNHRWAFNLIKTFTFMAAMEILCEAPEKIDNGKHTNSWRFVFEFNEVVSYTCDPSGGPQEYSFVGESKLTCSGTGNGIVTVLNVKRYSVNRQYSNMENHCGKRIGYVIASNYGYSHEQEKAPAHMELRSERGKQALDAVELCPTPSAKAPGVPAAHRDSMPHRSELT</sequence>
<dbReference type="Gene3D" id="2.10.70.10">
    <property type="entry name" value="Complement Module, domain 1"/>
    <property type="match status" value="1"/>
</dbReference>
<feature type="compositionally biased region" description="Basic and acidic residues" evidence="3">
    <location>
        <begin position="294"/>
        <end position="306"/>
    </location>
</feature>
<dbReference type="Proteomes" id="UP001177744">
    <property type="component" value="Unassembled WGS sequence"/>
</dbReference>
<evidence type="ECO:0000259" key="4">
    <source>
        <dbReference type="PROSITE" id="PS50923"/>
    </source>
</evidence>
<dbReference type="AlphaFoldDB" id="A0AA40HH04"/>
<dbReference type="PROSITE" id="PS50923">
    <property type="entry name" value="SUSHI"/>
    <property type="match status" value="1"/>
</dbReference>
<evidence type="ECO:0000313" key="5">
    <source>
        <dbReference type="EMBL" id="KAK1330605.1"/>
    </source>
</evidence>
<dbReference type="CDD" id="cd00033">
    <property type="entry name" value="CCP"/>
    <property type="match status" value="1"/>
</dbReference>
<reference evidence="5" key="1">
    <citation type="submission" date="2023-06" db="EMBL/GenBank/DDBJ databases">
        <title>Reference genome for the Northern bat (Eptesicus nilssonii), a most northern bat species.</title>
        <authorList>
            <person name="Laine V.N."/>
            <person name="Pulliainen A.T."/>
            <person name="Lilley T.M."/>
        </authorList>
    </citation>
    <scope>NUCLEOTIDE SEQUENCE</scope>
    <source>
        <strain evidence="5">BLF_Eptnil</strain>
        <tissue evidence="5">Kidney</tissue>
    </source>
</reference>
<comment type="caution">
    <text evidence="2">Lacks conserved residue(s) required for the propagation of feature annotation.</text>
</comment>
<feature type="region of interest" description="Disordered" evidence="3">
    <location>
        <begin position="283"/>
        <end position="306"/>
    </location>
</feature>
<evidence type="ECO:0000256" key="2">
    <source>
        <dbReference type="PROSITE-ProRule" id="PRU00302"/>
    </source>
</evidence>
<organism evidence="5 6">
    <name type="scientific">Cnephaeus nilssonii</name>
    <name type="common">Northern bat</name>
    <name type="synonym">Eptesicus nilssonii</name>
    <dbReference type="NCBI Taxonomy" id="3371016"/>
    <lineage>
        <taxon>Eukaryota</taxon>
        <taxon>Metazoa</taxon>
        <taxon>Chordata</taxon>
        <taxon>Craniata</taxon>
        <taxon>Vertebrata</taxon>
        <taxon>Euteleostomi</taxon>
        <taxon>Mammalia</taxon>
        <taxon>Eutheria</taxon>
        <taxon>Laurasiatheria</taxon>
        <taxon>Chiroptera</taxon>
        <taxon>Yangochiroptera</taxon>
        <taxon>Vespertilionidae</taxon>
        <taxon>Cnephaeus</taxon>
    </lineage>
</organism>
<dbReference type="EMBL" id="JAULJE010000021">
    <property type="protein sequence ID" value="KAK1330605.1"/>
    <property type="molecule type" value="Genomic_DNA"/>
</dbReference>
<comment type="caution">
    <text evidence="5">The sequence shown here is derived from an EMBL/GenBank/DDBJ whole genome shotgun (WGS) entry which is preliminary data.</text>
</comment>
<keyword evidence="1" id="KW-1015">Disulfide bond</keyword>
<keyword evidence="2" id="KW-0768">Sushi</keyword>
<dbReference type="Pfam" id="PF00084">
    <property type="entry name" value="Sushi"/>
    <property type="match status" value="1"/>
</dbReference>
<name>A0AA40HH04_CNENI</name>
<keyword evidence="6" id="KW-1185">Reference proteome</keyword>
<feature type="region of interest" description="Disordered" evidence="3">
    <location>
        <begin position="1"/>
        <end position="21"/>
    </location>
</feature>